<reference evidence="1 2" key="1">
    <citation type="submission" date="2015-01" db="EMBL/GenBank/DDBJ databases">
        <title>The Genome Sequence of Capronia semiimmersa CBS27337.</title>
        <authorList>
            <consortium name="The Broad Institute Genomics Platform"/>
            <person name="Cuomo C."/>
            <person name="de Hoog S."/>
            <person name="Gorbushina A."/>
            <person name="Stielow B."/>
            <person name="Teixiera M."/>
            <person name="Abouelleil A."/>
            <person name="Chapman S.B."/>
            <person name="Priest M."/>
            <person name="Young S.K."/>
            <person name="Wortman J."/>
            <person name="Nusbaum C."/>
            <person name="Birren B."/>
        </authorList>
    </citation>
    <scope>NUCLEOTIDE SEQUENCE [LARGE SCALE GENOMIC DNA]</scope>
    <source>
        <strain evidence="1 2">CBS 27337</strain>
    </source>
</reference>
<protein>
    <submittedName>
        <fullName evidence="1">Uncharacterized protein</fullName>
    </submittedName>
</protein>
<keyword evidence="2" id="KW-1185">Reference proteome</keyword>
<accession>A0A0D2DJT0</accession>
<gene>
    <name evidence="1" type="ORF">PV04_10789</name>
</gene>
<name>A0A0D2DJT0_9EURO</name>
<dbReference type="Proteomes" id="UP000054266">
    <property type="component" value="Unassembled WGS sequence"/>
</dbReference>
<dbReference type="AlphaFoldDB" id="A0A0D2DJT0"/>
<dbReference type="HOGENOM" id="CLU_1959298_0_0_1"/>
<evidence type="ECO:0000313" key="2">
    <source>
        <dbReference type="Proteomes" id="UP000054266"/>
    </source>
</evidence>
<dbReference type="EMBL" id="KN846963">
    <property type="protein sequence ID" value="KIW62632.1"/>
    <property type="molecule type" value="Genomic_DNA"/>
</dbReference>
<sequence length="128" mass="13777">MASSSSPGSEHHVTDTGPSYVHAIMATSIQSTASTSLIRVHVESRRFPPHCRVQATLAGGDYERAGTSRTEALRARANLSINDPVVCSDSVLEWAVVAAKIVACGNEAICPSECWFPWEKDVLPYFGT</sequence>
<proteinExistence type="predicted"/>
<evidence type="ECO:0000313" key="1">
    <source>
        <dbReference type="EMBL" id="KIW62632.1"/>
    </source>
</evidence>
<organism evidence="1 2">
    <name type="scientific">Phialophora macrospora</name>
    <dbReference type="NCBI Taxonomy" id="1851006"/>
    <lineage>
        <taxon>Eukaryota</taxon>
        <taxon>Fungi</taxon>
        <taxon>Dikarya</taxon>
        <taxon>Ascomycota</taxon>
        <taxon>Pezizomycotina</taxon>
        <taxon>Eurotiomycetes</taxon>
        <taxon>Chaetothyriomycetidae</taxon>
        <taxon>Chaetothyriales</taxon>
        <taxon>Herpotrichiellaceae</taxon>
        <taxon>Phialophora</taxon>
    </lineage>
</organism>